<feature type="transmembrane region" description="Helical" evidence="16">
    <location>
        <begin position="884"/>
        <end position="904"/>
    </location>
</feature>
<dbReference type="SFLD" id="SFLDG00002">
    <property type="entry name" value="C1.7:_P-type_atpase_like"/>
    <property type="match status" value="1"/>
</dbReference>
<dbReference type="InterPro" id="IPR023299">
    <property type="entry name" value="ATPase_P-typ_cyto_dom_N"/>
</dbReference>
<feature type="binding site" evidence="15">
    <location>
        <position position="643"/>
    </location>
    <ligand>
        <name>Mg(2+)</name>
        <dbReference type="ChEBI" id="CHEBI:18420"/>
    </ligand>
</feature>
<dbReference type="GO" id="GO:0005524">
    <property type="term" value="F:ATP binding"/>
    <property type="evidence" value="ECO:0007669"/>
    <property type="project" value="UniProtKB-UniRule"/>
</dbReference>
<organism evidence="18 19">
    <name type="scientific">Blyttiomyces helicus</name>
    <dbReference type="NCBI Taxonomy" id="388810"/>
    <lineage>
        <taxon>Eukaryota</taxon>
        <taxon>Fungi</taxon>
        <taxon>Fungi incertae sedis</taxon>
        <taxon>Chytridiomycota</taxon>
        <taxon>Chytridiomycota incertae sedis</taxon>
        <taxon>Chytridiomycetes</taxon>
        <taxon>Chytridiomycetes incertae sedis</taxon>
        <taxon>Blyttiomyces</taxon>
    </lineage>
</organism>
<dbReference type="InterPro" id="IPR001757">
    <property type="entry name" value="P_typ_ATPase"/>
</dbReference>
<dbReference type="EMBL" id="KZ994055">
    <property type="protein sequence ID" value="RKO93968.1"/>
    <property type="molecule type" value="Genomic_DNA"/>
</dbReference>
<comment type="similarity">
    <text evidence="2 16">Belongs to the cation transport ATPase (P-type) (TC 3.A.3) family. Type IV subfamily.</text>
</comment>
<feature type="domain" description="P-type ATPase C-terminal" evidence="17">
    <location>
        <begin position="669"/>
        <end position="910"/>
    </location>
</feature>
<dbReference type="NCBIfam" id="TIGR01652">
    <property type="entry name" value="ATPase-Plipid"/>
    <property type="match status" value="1"/>
</dbReference>
<reference evidence="19" key="1">
    <citation type="journal article" date="2018" name="Nat. Microbiol.">
        <title>Leveraging single-cell genomics to expand the fungal tree of life.</title>
        <authorList>
            <person name="Ahrendt S.R."/>
            <person name="Quandt C.A."/>
            <person name="Ciobanu D."/>
            <person name="Clum A."/>
            <person name="Salamov A."/>
            <person name="Andreopoulos B."/>
            <person name="Cheng J.F."/>
            <person name="Woyke T."/>
            <person name="Pelin A."/>
            <person name="Henrissat B."/>
            <person name="Reynolds N.K."/>
            <person name="Benny G.L."/>
            <person name="Smith M.E."/>
            <person name="James T.Y."/>
            <person name="Grigoriev I.V."/>
        </authorList>
    </citation>
    <scope>NUCLEOTIDE SEQUENCE [LARGE SCALE GENOMIC DNA]</scope>
</reference>
<protein>
    <recommendedName>
        <fullName evidence="16">Phospholipid-transporting ATPase</fullName>
        <ecNumber evidence="16">7.6.2.1</ecNumber>
    </recommendedName>
</protein>
<feature type="binding site" evidence="14">
    <location>
        <position position="444"/>
    </location>
    <ligand>
        <name>ATP</name>
        <dbReference type="ChEBI" id="CHEBI:30616"/>
    </ligand>
</feature>
<feature type="binding site" evidence="15">
    <location>
        <position position="647"/>
    </location>
    <ligand>
        <name>Mg(2+)</name>
        <dbReference type="ChEBI" id="CHEBI:18420"/>
    </ligand>
</feature>
<dbReference type="GO" id="GO:0016887">
    <property type="term" value="F:ATP hydrolysis activity"/>
    <property type="evidence" value="ECO:0007669"/>
    <property type="project" value="InterPro"/>
</dbReference>
<accession>A0A4P9WQ96</accession>
<dbReference type="InterPro" id="IPR032630">
    <property type="entry name" value="P_typ_ATPase_c"/>
</dbReference>
<dbReference type="SFLD" id="SFLDS00003">
    <property type="entry name" value="Haloacid_Dehalogenase"/>
    <property type="match status" value="1"/>
</dbReference>
<comment type="catalytic activity">
    <reaction evidence="12">
        <text>a 1,2-diacyl-sn-glycero-3-phosphoethanolamine(out) + ATP + H2O = a 1,2-diacyl-sn-glycero-3-phosphoethanolamine(in) + ADP + phosphate + H(+)</text>
        <dbReference type="Rhea" id="RHEA:66132"/>
        <dbReference type="ChEBI" id="CHEBI:15377"/>
        <dbReference type="ChEBI" id="CHEBI:15378"/>
        <dbReference type="ChEBI" id="CHEBI:30616"/>
        <dbReference type="ChEBI" id="CHEBI:43474"/>
        <dbReference type="ChEBI" id="CHEBI:64612"/>
        <dbReference type="ChEBI" id="CHEBI:456216"/>
    </reaction>
    <physiologicalReaction direction="left-to-right" evidence="12">
        <dbReference type="Rhea" id="RHEA:66133"/>
    </physiologicalReaction>
</comment>
<keyword evidence="19" id="KW-1185">Reference proteome</keyword>
<keyword evidence="8 16" id="KW-1278">Translocase</keyword>
<evidence type="ECO:0000256" key="15">
    <source>
        <dbReference type="PIRSR" id="PIRSR606539-3"/>
    </source>
</evidence>
<comment type="catalytic activity">
    <reaction evidence="11 16">
        <text>ATP + H2O + phospholipidSide 1 = ADP + phosphate + phospholipidSide 2.</text>
        <dbReference type="EC" id="7.6.2.1"/>
    </reaction>
</comment>
<dbReference type="EC" id="7.6.2.1" evidence="16"/>
<dbReference type="GO" id="GO:0005886">
    <property type="term" value="C:plasma membrane"/>
    <property type="evidence" value="ECO:0007669"/>
    <property type="project" value="TreeGrafter"/>
</dbReference>
<feature type="binding site" evidence="14">
    <location>
        <position position="156"/>
    </location>
    <ligand>
        <name>ATP</name>
        <dbReference type="ChEBI" id="CHEBI:30616"/>
    </ligand>
</feature>
<evidence type="ECO:0000256" key="8">
    <source>
        <dbReference type="ARBA" id="ARBA00022967"/>
    </source>
</evidence>
<feature type="binding site" evidence="15">
    <location>
        <position position="156"/>
    </location>
    <ligand>
        <name>Mg(2+)</name>
        <dbReference type="ChEBI" id="CHEBI:18420"/>
    </ligand>
</feature>
<feature type="transmembrane region" description="Helical" evidence="16">
    <location>
        <begin position="781"/>
        <end position="799"/>
    </location>
</feature>
<feature type="binding site" evidence="14">
    <location>
        <position position="331"/>
    </location>
    <ligand>
        <name>ATP</name>
        <dbReference type="ChEBI" id="CHEBI:30616"/>
    </ligand>
</feature>
<dbReference type="OrthoDB" id="377733at2759"/>
<dbReference type="PROSITE" id="PS00154">
    <property type="entry name" value="ATPASE_E1_E2"/>
    <property type="match status" value="1"/>
</dbReference>
<evidence type="ECO:0000256" key="4">
    <source>
        <dbReference type="ARBA" id="ARBA00022723"/>
    </source>
</evidence>
<feature type="binding site" evidence="14">
    <location>
        <position position="157"/>
    </location>
    <ligand>
        <name>ATP</name>
        <dbReference type="ChEBI" id="CHEBI:30616"/>
    </ligand>
</feature>
<dbReference type="PRINTS" id="PR00119">
    <property type="entry name" value="CATATPASE"/>
</dbReference>
<dbReference type="GO" id="GO:0005802">
    <property type="term" value="C:trans-Golgi network"/>
    <property type="evidence" value="ECO:0007669"/>
    <property type="project" value="TreeGrafter"/>
</dbReference>
<keyword evidence="5 14" id="KW-0547">Nucleotide-binding</keyword>
<evidence type="ECO:0000256" key="13">
    <source>
        <dbReference type="PIRSR" id="PIRSR606539-1"/>
    </source>
</evidence>
<evidence type="ECO:0000256" key="1">
    <source>
        <dbReference type="ARBA" id="ARBA00004141"/>
    </source>
</evidence>
<evidence type="ECO:0000256" key="12">
    <source>
        <dbReference type="ARBA" id="ARBA00049128"/>
    </source>
</evidence>
<evidence type="ECO:0000256" key="6">
    <source>
        <dbReference type="ARBA" id="ARBA00022840"/>
    </source>
</evidence>
<dbReference type="GO" id="GO:0006892">
    <property type="term" value="P:post-Golgi vesicle-mediated transport"/>
    <property type="evidence" value="ECO:0007669"/>
    <property type="project" value="TreeGrafter"/>
</dbReference>
<feature type="binding site" evidence="14">
    <location>
        <position position="158"/>
    </location>
    <ligand>
        <name>ATP</name>
        <dbReference type="ChEBI" id="CHEBI:30616"/>
    </ligand>
</feature>
<evidence type="ECO:0000256" key="9">
    <source>
        <dbReference type="ARBA" id="ARBA00022989"/>
    </source>
</evidence>
<evidence type="ECO:0000256" key="3">
    <source>
        <dbReference type="ARBA" id="ARBA00022692"/>
    </source>
</evidence>
<dbReference type="Gene3D" id="3.40.1110.10">
    <property type="entry name" value="Calcium-transporting ATPase, cytoplasmic domain N"/>
    <property type="match status" value="1"/>
</dbReference>
<dbReference type="GO" id="GO:0032456">
    <property type="term" value="P:endocytic recycling"/>
    <property type="evidence" value="ECO:0007669"/>
    <property type="project" value="TreeGrafter"/>
</dbReference>
<feature type="binding site" evidence="14">
    <location>
        <position position="308"/>
    </location>
    <ligand>
        <name>ATP</name>
        <dbReference type="ChEBI" id="CHEBI:30616"/>
    </ligand>
</feature>
<feature type="binding site" evidence="14">
    <location>
        <position position="646"/>
    </location>
    <ligand>
        <name>ATP</name>
        <dbReference type="ChEBI" id="CHEBI:30616"/>
    </ligand>
</feature>
<keyword evidence="3 16" id="KW-0812">Transmembrane</keyword>
<dbReference type="InterPro" id="IPR018303">
    <property type="entry name" value="ATPase_P-typ_P_site"/>
</dbReference>
<evidence type="ECO:0000256" key="5">
    <source>
        <dbReference type="ARBA" id="ARBA00022741"/>
    </source>
</evidence>
<feature type="transmembrane region" description="Helical" evidence="16">
    <location>
        <begin position="846"/>
        <end position="864"/>
    </location>
</feature>
<feature type="transmembrane region" description="Helical" evidence="16">
    <location>
        <begin position="700"/>
        <end position="718"/>
    </location>
</feature>
<evidence type="ECO:0000256" key="14">
    <source>
        <dbReference type="PIRSR" id="PIRSR606539-2"/>
    </source>
</evidence>
<dbReference type="FunFam" id="3.40.50.1000:FF:000130">
    <property type="entry name" value="Phospholipid-transporting ATPase"/>
    <property type="match status" value="1"/>
</dbReference>
<evidence type="ECO:0000259" key="17">
    <source>
        <dbReference type="Pfam" id="PF16212"/>
    </source>
</evidence>
<evidence type="ECO:0000313" key="18">
    <source>
        <dbReference type="EMBL" id="RKO93968.1"/>
    </source>
</evidence>
<evidence type="ECO:0000256" key="11">
    <source>
        <dbReference type="ARBA" id="ARBA00034036"/>
    </source>
</evidence>
<gene>
    <name evidence="18" type="ORF">BDK51DRAFT_45952</name>
</gene>
<feature type="binding site" evidence="14">
    <location>
        <position position="250"/>
    </location>
    <ligand>
        <name>ATP</name>
        <dbReference type="ChEBI" id="CHEBI:30616"/>
    </ligand>
</feature>
<dbReference type="Gene3D" id="3.40.50.1000">
    <property type="entry name" value="HAD superfamily/HAD-like"/>
    <property type="match status" value="1"/>
</dbReference>
<dbReference type="GO" id="GO:0000287">
    <property type="term" value="F:magnesium ion binding"/>
    <property type="evidence" value="ECO:0007669"/>
    <property type="project" value="UniProtKB-UniRule"/>
</dbReference>
<feature type="binding site" evidence="14">
    <location>
        <position position="445"/>
    </location>
    <ligand>
        <name>ATP</name>
        <dbReference type="ChEBI" id="CHEBI:30616"/>
    </ligand>
</feature>
<feature type="binding site" evidence="14">
    <location>
        <position position="364"/>
    </location>
    <ligand>
        <name>ATP</name>
        <dbReference type="ChEBI" id="CHEBI:30616"/>
    </ligand>
</feature>
<dbReference type="SFLD" id="SFLDF00027">
    <property type="entry name" value="p-type_atpase"/>
    <property type="match status" value="1"/>
</dbReference>
<keyword evidence="10 16" id="KW-0472">Membrane</keyword>
<feature type="binding site" evidence="14">
    <location>
        <position position="446"/>
    </location>
    <ligand>
        <name>ATP</name>
        <dbReference type="ChEBI" id="CHEBI:30616"/>
    </ligand>
</feature>
<keyword evidence="9 16" id="KW-1133">Transmembrane helix</keyword>
<keyword evidence="6 14" id="KW-0067">ATP-binding</keyword>
<feature type="binding site" evidence="14">
    <location>
        <position position="622"/>
    </location>
    <ligand>
        <name>ATP</name>
        <dbReference type="ChEBI" id="CHEBI:30616"/>
    </ligand>
</feature>
<dbReference type="GO" id="GO:0140326">
    <property type="term" value="F:ATPase-coupled intramembrane lipid transporter activity"/>
    <property type="evidence" value="ECO:0007669"/>
    <property type="project" value="UniProtKB-EC"/>
</dbReference>
<dbReference type="InterPro" id="IPR006539">
    <property type="entry name" value="P-type_ATPase_IV"/>
</dbReference>
<dbReference type="Proteomes" id="UP000269721">
    <property type="component" value="Unassembled WGS sequence"/>
</dbReference>
<evidence type="ECO:0000256" key="2">
    <source>
        <dbReference type="ARBA" id="ARBA00008109"/>
    </source>
</evidence>
<keyword evidence="4 15" id="KW-0479">Metal-binding</keyword>
<evidence type="ECO:0000313" key="19">
    <source>
        <dbReference type="Proteomes" id="UP000269721"/>
    </source>
</evidence>
<feature type="binding site" evidence="14">
    <location>
        <position position="616"/>
    </location>
    <ligand>
        <name>ATP</name>
        <dbReference type="ChEBI" id="CHEBI:30616"/>
    </ligand>
</feature>
<comment type="cofactor">
    <cofactor evidence="15">
        <name>Mg(2+)</name>
        <dbReference type="ChEBI" id="CHEBI:18420"/>
    </cofactor>
</comment>
<keyword evidence="7 15" id="KW-0460">Magnesium</keyword>
<feature type="transmembrane region" description="Helical" evidence="16">
    <location>
        <begin position="819"/>
        <end position="839"/>
    </location>
</feature>
<dbReference type="InterPro" id="IPR044492">
    <property type="entry name" value="P_typ_ATPase_HD_dom"/>
</dbReference>
<dbReference type="PANTHER" id="PTHR24092:SF150">
    <property type="entry name" value="PHOSPHOLIPID-TRANSPORTING ATPASE"/>
    <property type="match status" value="1"/>
</dbReference>
<dbReference type="SUPFAM" id="SSF81665">
    <property type="entry name" value="Calcium ATPase, transmembrane domain M"/>
    <property type="match status" value="1"/>
</dbReference>
<feature type="transmembrane region" description="Helical" evidence="16">
    <location>
        <begin position="87"/>
        <end position="108"/>
    </location>
</feature>
<dbReference type="Pfam" id="PF13246">
    <property type="entry name" value="Cation_ATPase"/>
    <property type="match status" value="1"/>
</dbReference>
<sequence length="910" mass="100076">MLRNTRWVYGIVVFTGHETKLLQNTTATPIKRTHVDELVNQQIAYLFLILLGLAVVCAFGALIRQLTSGFEANILLLEGGGEAWKKFPLNIITFIILFNNLIPLSLIVTMEFVKYFLGSLINSDLDMYYEPTDTPATARTSSLVEELGQIDYIFSDKTGTLTCNVMEFKMASIAGIPYAETVPEDKRVMIDDSGREVGYYDFRRLMHNARSHATGPIIQEFLQLLAVCHTVIPEVDDSGTITFQASSPDEGALVKGAQTLGYTFTVGYAWRLERYGAFRRRVTRRPKSVTYLLDGTEYEYEVLNICEFNSTRKRMSSVVRGPDGRIKLYVKGADTVILERLGSDNPHVDATCVHLEEYASEGLRTLCIAYRLISDAEYAEWSRIFDEAARTISGRQEALDNAAELIERDLILLGATAIEDKLQDGVPDTIATLAEAGIKLWVLTGDRQETAINIGYSCRLIGEEMNLVVCNQETKEEVAEFLESRLAAARGGGSASASAAALNTSTGSVGSVGSVGSTGGLLNGVGAGGSASTGKTRRGGSWRTGIPGIDYWIDRLDEFLEPKAPDGKISKDDIPDNVESLALVIDGRALTHALDPSISRTFLSLAILCKAVICCRVSPLQKALVVRLVKDSVHNSVTLAIGDGANDVGMIQAAHVGVGISGMEGLQAARSADFAIAQFRYLKKLIIVHGGWAYARMSKLVLYSFYKNITLYLIQLWFAIDNGFSGQWGTWTQAGFNILFAIFQPLAIGVFDQYVSAASLERYPQMYRLGQRSAFFNPRAFWAWILNSFFHSLIIYYLAKGVVGEGAMLTDGRGASNWLMGEMMYTGVLLTITWKAALVADYWVKFTWVAILGSIGLWLVWFPIYGVLAPKAGVSTEIDGVVPLLYGSAAFWLASILVPVFANVRDFVWK</sequence>
<dbReference type="SUPFAM" id="SSF81660">
    <property type="entry name" value="Metal cation-transporting ATPase, ATP-binding domain N"/>
    <property type="match status" value="1"/>
</dbReference>
<feature type="transmembrane region" description="Helical" evidence="16">
    <location>
        <begin position="738"/>
        <end position="760"/>
    </location>
</feature>
<comment type="subcellular location">
    <subcellularLocation>
        <location evidence="1 16">Membrane</location>
        <topology evidence="1 16">Multi-pass membrane protein</topology>
    </subcellularLocation>
</comment>
<feature type="binding site" evidence="14">
    <location>
        <position position="647"/>
    </location>
    <ligand>
        <name>ATP</name>
        <dbReference type="ChEBI" id="CHEBI:30616"/>
    </ligand>
</feature>
<dbReference type="NCBIfam" id="TIGR01494">
    <property type="entry name" value="ATPase_P-type"/>
    <property type="match status" value="1"/>
</dbReference>
<dbReference type="GO" id="GO:0045332">
    <property type="term" value="P:phospholipid translocation"/>
    <property type="evidence" value="ECO:0007669"/>
    <property type="project" value="TreeGrafter"/>
</dbReference>
<dbReference type="AlphaFoldDB" id="A0A4P9WQ96"/>
<dbReference type="InterPro" id="IPR023298">
    <property type="entry name" value="ATPase_P-typ_TM_dom_sf"/>
</dbReference>
<feature type="binding site" evidence="15">
    <location>
        <position position="158"/>
    </location>
    <ligand>
        <name>Mg(2+)</name>
        <dbReference type="ChEBI" id="CHEBI:18420"/>
    </ligand>
</feature>
<evidence type="ECO:0000256" key="7">
    <source>
        <dbReference type="ARBA" id="ARBA00022842"/>
    </source>
</evidence>
<dbReference type="Pfam" id="PF16212">
    <property type="entry name" value="PhoLip_ATPase_C"/>
    <property type="match status" value="1"/>
</dbReference>
<proteinExistence type="inferred from homology"/>
<evidence type="ECO:0000256" key="16">
    <source>
        <dbReference type="RuleBase" id="RU362033"/>
    </source>
</evidence>
<dbReference type="InterPro" id="IPR036412">
    <property type="entry name" value="HAD-like_sf"/>
</dbReference>
<dbReference type="SUPFAM" id="SSF56784">
    <property type="entry name" value="HAD-like"/>
    <property type="match status" value="1"/>
</dbReference>
<dbReference type="InterPro" id="IPR023214">
    <property type="entry name" value="HAD_sf"/>
</dbReference>
<feature type="transmembrane region" description="Helical" evidence="16">
    <location>
        <begin position="43"/>
        <end position="67"/>
    </location>
</feature>
<feature type="active site" description="4-aspartylphosphate intermediate" evidence="13">
    <location>
        <position position="156"/>
    </location>
</feature>
<dbReference type="PANTHER" id="PTHR24092">
    <property type="entry name" value="PROBABLE PHOSPHOLIPID-TRANSPORTING ATPASE"/>
    <property type="match status" value="1"/>
</dbReference>
<evidence type="ECO:0000256" key="10">
    <source>
        <dbReference type="ARBA" id="ARBA00023136"/>
    </source>
</evidence>
<name>A0A4P9WQ96_9FUNG</name>